<dbReference type="Pfam" id="PF02852">
    <property type="entry name" value="Pyr_redox_dim"/>
    <property type="match status" value="1"/>
</dbReference>
<dbReference type="Gene3D" id="3.30.390.30">
    <property type="match status" value="1"/>
</dbReference>
<keyword evidence="10" id="KW-1015">Disulfide bond</keyword>
<dbReference type="InterPro" id="IPR016156">
    <property type="entry name" value="FAD/NAD-linked_Rdtase_dimer_sf"/>
</dbReference>
<evidence type="ECO:0000256" key="15">
    <source>
        <dbReference type="PIRSR" id="PIRSR000350-4"/>
    </source>
</evidence>
<dbReference type="Gene3D" id="3.50.50.60">
    <property type="entry name" value="FAD/NAD(P)-binding domain"/>
    <property type="match status" value="2"/>
</dbReference>
<keyword evidence="7 14" id="KW-0274">FAD</keyword>
<keyword evidence="8 16" id="KW-0560">Oxidoreductase</keyword>
<evidence type="ECO:0000256" key="11">
    <source>
        <dbReference type="ARBA" id="ARBA00023284"/>
    </source>
</evidence>
<evidence type="ECO:0000256" key="12">
    <source>
        <dbReference type="ARBA" id="ARBA00049187"/>
    </source>
</evidence>
<evidence type="ECO:0000256" key="4">
    <source>
        <dbReference type="ARBA" id="ARBA00016961"/>
    </source>
</evidence>
<dbReference type="Pfam" id="PF07992">
    <property type="entry name" value="Pyr_redox_2"/>
    <property type="match status" value="1"/>
</dbReference>
<feature type="binding site" evidence="14">
    <location>
        <begin position="188"/>
        <end position="195"/>
    </location>
    <ligand>
        <name>NAD(+)</name>
        <dbReference type="ChEBI" id="CHEBI:57540"/>
    </ligand>
</feature>
<evidence type="ECO:0000256" key="2">
    <source>
        <dbReference type="ARBA" id="ARBA00007532"/>
    </source>
</evidence>
<dbReference type="Proteomes" id="UP000521676">
    <property type="component" value="Unassembled WGS sequence"/>
</dbReference>
<evidence type="ECO:0000256" key="3">
    <source>
        <dbReference type="ARBA" id="ARBA00012608"/>
    </source>
</evidence>
<dbReference type="PANTHER" id="PTHR22912">
    <property type="entry name" value="DISULFIDE OXIDOREDUCTASE"/>
    <property type="match status" value="1"/>
</dbReference>
<protein>
    <recommendedName>
        <fullName evidence="4 16">Dihydrolipoyl dehydrogenase</fullName>
        <ecNumber evidence="3 16">1.8.1.4</ecNumber>
    </recommendedName>
</protein>
<evidence type="ECO:0000259" key="18">
    <source>
        <dbReference type="Pfam" id="PF07992"/>
    </source>
</evidence>
<dbReference type="GO" id="GO:0006103">
    <property type="term" value="P:2-oxoglutarate metabolic process"/>
    <property type="evidence" value="ECO:0007669"/>
    <property type="project" value="TreeGrafter"/>
</dbReference>
<comment type="catalytic activity">
    <reaction evidence="12 16">
        <text>N(6)-[(R)-dihydrolipoyl]-L-lysyl-[protein] + NAD(+) = N(6)-[(R)-lipoyl]-L-lysyl-[protein] + NADH + H(+)</text>
        <dbReference type="Rhea" id="RHEA:15045"/>
        <dbReference type="Rhea" id="RHEA-COMP:10474"/>
        <dbReference type="Rhea" id="RHEA-COMP:10475"/>
        <dbReference type="ChEBI" id="CHEBI:15378"/>
        <dbReference type="ChEBI" id="CHEBI:57540"/>
        <dbReference type="ChEBI" id="CHEBI:57945"/>
        <dbReference type="ChEBI" id="CHEBI:83099"/>
        <dbReference type="ChEBI" id="CHEBI:83100"/>
        <dbReference type="EC" id="1.8.1.4"/>
    </reaction>
</comment>
<dbReference type="SUPFAM" id="SSF51905">
    <property type="entry name" value="FAD/NAD(P)-binding domain"/>
    <property type="match status" value="1"/>
</dbReference>
<reference evidence="19 21" key="1">
    <citation type="submission" date="2020-06" db="EMBL/GenBank/DDBJ databases">
        <title>Anoxygenic phototrophic Chloroflexota member uses a Type I reaction center.</title>
        <authorList>
            <person name="Tsuji J.M."/>
            <person name="Shaw N.A."/>
            <person name="Nagashima S."/>
            <person name="Venkiteswaran J."/>
            <person name="Schiff S.L."/>
            <person name="Hanada S."/>
            <person name="Tank M."/>
            <person name="Neufeld J.D."/>
        </authorList>
    </citation>
    <scope>NUCLEOTIDE SEQUENCE [LARGE SCALE GENOMIC DNA]</scope>
    <source>
        <strain evidence="19">L227-S17</strain>
    </source>
</reference>
<dbReference type="InterPro" id="IPR006258">
    <property type="entry name" value="Lipoamide_DH"/>
</dbReference>
<evidence type="ECO:0000256" key="10">
    <source>
        <dbReference type="ARBA" id="ARBA00023157"/>
    </source>
</evidence>
<comment type="cofactor">
    <cofactor evidence="14 16">
        <name>FAD</name>
        <dbReference type="ChEBI" id="CHEBI:57692"/>
    </cofactor>
    <text evidence="14 16">Binds 1 FAD per subunit.</text>
</comment>
<dbReference type="GO" id="GO:0050660">
    <property type="term" value="F:flavin adenine dinucleotide binding"/>
    <property type="evidence" value="ECO:0007669"/>
    <property type="project" value="InterPro"/>
</dbReference>
<evidence type="ECO:0000256" key="5">
    <source>
        <dbReference type="ARBA" id="ARBA00022490"/>
    </source>
</evidence>
<evidence type="ECO:0000256" key="16">
    <source>
        <dbReference type="RuleBase" id="RU003692"/>
    </source>
</evidence>
<sequence length="474" mass="50251">MAEQNTDYDVVLIGSGPGGYIAAIRASQLGLKAAVVEREEGLGGICLNWGCIPSKTILRNAEVLNTINHAKDYGIKINGTVEADFTAGLERARGIIERQVKGVAFLMRKNKVEVVRGTGRLIDKNTVGVIAPDGSEQQLKAKHIIIATGSRVKLLPGMNPSLIDGESIITSKELWNIKKQPKSVIILGAGPIGVEFATVFNAYGTDVTVVEMLSRVVPLEDEEISSTLAREFKKKGIKVMTGQKVASVVKENGLVKVTAEAVEGGKQQVLEAELVVIGLGFSPSSDGLGLEELGVKVERGFIQVDEKMQTNVPGIYAIGDVTGKLALAHVASAMGVVAAENIAGHETVELDYLSMPRCTYTSPQIASIGLNEAQAKERGYEVKSGKFGFQPNGKAQALGEAVGFAKIITDAKTGEILGAHLIGPEVTELIAEFSLLRLLEGTVEELHRAVHPHPTLSEVLAEAGLAVEGLPLNA</sequence>
<dbReference type="PRINTS" id="PR00368">
    <property type="entry name" value="FADPNR"/>
</dbReference>
<evidence type="ECO:0000256" key="1">
    <source>
        <dbReference type="ARBA" id="ARBA00004496"/>
    </source>
</evidence>
<evidence type="ECO:0000313" key="20">
    <source>
        <dbReference type="EMBL" id="WJW67654.1"/>
    </source>
</evidence>
<dbReference type="PROSITE" id="PS00076">
    <property type="entry name" value="PYRIDINE_REDOX_1"/>
    <property type="match status" value="1"/>
</dbReference>
<keyword evidence="11 16" id="KW-0676">Redox-active center</keyword>
<feature type="binding site" evidence="14">
    <location>
        <position position="280"/>
    </location>
    <ligand>
        <name>NAD(+)</name>
        <dbReference type="ChEBI" id="CHEBI:57540"/>
    </ligand>
</feature>
<comment type="subcellular location">
    <subcellularLocation>
        <location evidence="1">Cytoplasm</location>
    </subcellularLocation>
</comment>
<dbReference type="InterPro" id="IPR012999">
    <property type="entry name" value="Pyr_OxRdtase_I_AS"/>
</dbReference>
<dbReference type="PRINTS" id="PR00411">
    <property type="entry name" value="PNDRDTASEI"/>
</dbReference>
<keyword evidence="5" id="KW-0963">Cytoplasm</keyword>
<evidence type="ECO:0000256" key="6">
    <source>
        <dbReference type="ARBA" id="ARBA00022630"/>
    </source>
</evidence>
<name>A0A8T7LUS1_9CHLR</name>
<keyword evidence="9 14" id="KW-0520">NAD</keyword>
<feature type="binding site" evidence="14">
    <location>
        <begin position="148"/>
        <end position="150"/>
    </location>
    <ligand>
        <name>FAD</name>
        <dbReference type="ChEBI" id="CHEBI:57692"/>
    </ligand>
</feature>
<dbReference type="SUPFAM" id="SSF55424">
    <property type="entry name" value="FAD/NAD-linked reductases, dimerisation (C-terminal) domain"/>
    <property type="match status" value="1"/>
</dbReference>
<evidence type="ECO:0000256" key="14">
    <source>
        <dbReference type="PIRSR" id="PIRSR000350-3"/>
    </source>
</evidence>
<feature type="binding site" evidence="14">
    <location>
        <position position="320"/>
    </location>
    <ligand>
        <name>FAD</name>
        <dbReference type="ChEBI" id="CHEBI:57692"/>
    </ligand>
</feature>
<comment type="similarity">
    <text evidence="2 16">Belongs to the class-I pyridine nucleotide-disulfide oxidoreductase family.</text>
</comment>
<dbReference type="GO" id="GO:0005737">
    <property type="term" value="C:cytoplasm"/>
    <property type="evidence" value="ECO:0007669"/>
    <property type="project" value="UniProtKB-SubCell"/>
</dbReference>
<dbReference type="InterPro" id="IPR001100">
    <property type="entry name" value="Pyr_nuc-diS_OxRdtase"/>
</dbReference>
<dbReference type="EC" id="1.8.1.4" evidence="3 16"/>
<evidence type="ECO:0000259" key="17">
    <source>
        <dbReference type="Pfam" id="PF02852"/>
    </source>
</evidence>
<feature type="disulfide bond" description="Redox-active" evidence="15">
    <location>
        <begin position="46"/>
        <end position="51"/>
    </location>
</feature>
<accession>A0A8T7LUS1</accession>
<organism evidence="19 21">
    <name type="scientific">Candidatus Chlorohelix allophototropha</name>
    <dbReference type="NCBI Taxonomy" id="3003348"/>
    <lineage>
        <taxon>Bacteria</taxon>
        <taxon>Bacillati</taxon>
        <taxon>Chloroflexota</taxon>
        <taxon>Chloroflexia</taxon>
        <taxon>Candidatus Chloroheliales</taxon>
        <taxon>Candidatus Chloroheliaceae</taxon>
        <taxon>Candidatus Chlorohelix</taxon>
    </lineage>
</organism>
<feature type="domain" description="Pyridine nucleotide-disulphide oxidoreductase dimerisation" evidence="17">
    <location>
        <begin position="355"/>
        <end position="463"/>
    </location>
</feature>
<evidence type="ECO:0000256" key="13">
    <source>
        <dbReference type="PIRSR" id="PIRSR000350-2"/>
    </source>
</evidence>
<dbReference type="GO" id="GO:0004148">
    <property type="term" value="F:dihydrolipoyl dehydrogenase (NADH) activity"/>
    <property type="evidence" value="ECO:0007669"/>
    <property type="project" value="UniProtKB-EC"/>
</dbReference>
<evidence type="ECO:0000256" key="9">
    <source>
        <dbReference type="ARBA" id="ARBA00023027"/>
    </source>
</evidence>
<evidence type="ECO:0000313" key="19">
    <source>
        <dbReference type="EMBL" id="NWJ45788.1"/>
    </source>
</evidence>
<keyword evidence="14" id="KW-0547">Nucleotide-binding</keyword>
<evidence type="ECO:0000313" key="22">
    <source>
        <dbReference type="Proteomes" id="UP001431572"/>
    </source>
</evidence>
<keyword evidence="6 16" id="KW-0285">Flavoprotein</keyword>
<comment type="miscellaneous">
    <text evidence="16">The active site is a redox-active disulfide bond.</text>
</comment>
<dbReference type="InterPro" id="IPR050151">
    <property type="entry name" value="Class-I_Pyr_Nuc-Dis_Oxidored"/>
</dbReference>
<proteinExistence type="inferred from homology"/>
<feature type="active site" description="Proton acceptor" evidence="13">
    <location>
        <position position="453"/>
    </location>
</feature>
<dbReference type="InterPro" id="IPR036188">
    <property type="entry name" value="FAD/NAD-bd_sf"/>
</dbReference>
<dbReference type="EMBL" id="JACATZ010000001">
    <property type="protein sequence ID" value="NWJ45788.1"/>
    <property type="molecule type" value="Genomic_DNA"/>
</dbReference>
<dbReference type="RefSeq" id="WP_341469544.1">
    <property type="nucleotide sequence ID" value="NZ_CP128399.1"/>
</dbReference>
<dbReference type="PANTHER" id="PTHR22912:SF217">
    <property type="entry name" value="DIHYDROLIPOYL DEHYDROGENASE"/>
    <property type="match status" value="1"/>
</dbReference>
<keyword evidence="22" id="KW-1185">Reference proteome</keyword>
<evidence type="ECO:0000256" key="8">
    <source>
        <dbReference type="ARBA" id="ARBA00023002"/>
    </source>
</evidence>
<dbReference type="NCBIfam" id="TIGR01350">
    <property type="entry name" value="lipoamide_DH"/>
    <property type="match status" value="1"/>
</dbReference>
<feature type="domain" description="FAD/NAD(P)-binding" evidence="18">
    <location>
        <begin position="8"/>
        <end position="335"/>
    </location>
</feature>
<dbReference type="InterPro" id="IPR023753">
    <property type="entry name" value="FAD/NAD-binding_dom"/>
</dbReference>
<dbReference type="Proteomes" id="UP001431572">
    <property type="component" value="Chromosome 1"/>
</dbReference>
<dbReference type="FunFam" id="3.30.390.30:FF:000001">
    <property type="entry name" value="Dihydrolipoyl dehydrogenase"/>
    <property type="match status" value="1"/>
</dbReference>
<feature type="binding site" evidence="14">
    <location>
        <position position="211"/>
    </location>
    <ligand>
        <name>NAD(+)</name>
        <dbReference type="ChEBI" id="CHEBI:57540"/>
    </ligand>
</feature>
<dbReference type="PIRSF" id="PIRSF000350">
    <property type="entry name" value="Mercury_reductase_MerA"/>
    <property type="match status" value="1"/>
</dbReference>
<reference evidence="20" key="2">
    <citation type="journal article" date="2024" name="Nature">
        <title>Anoxygenic phototroph of the Chloroflexota uses a type I reaction centre.</title>
        <authorList>
            <person name="Tsuji J.M."/>
            <person name="Shaw N.A."/>
            <person name="Nagashima S."/>
            <person name="Venkiteswaran J.J."/>
            <person name="Schiff S.L."/>
            <person name="Watanabe T."/>
            <person name="Fukui M."/>
            <person name="Hanada S."/>
            <person name="Tank M."/>
            <person name="Neufeld J.D."/>
        </authorList>
    </citation>
    <scope>NUCLEOTIDE SEQUENCE</scope>
    <source>
        <strain evidence="20">L227-S17</strain>
    </source>
</reference>
<dbReference type="InterPro" id="IPR004099">
    <property type="entry name" value="Pyr_nucl-diS_OxRdtase_dimer"/>
</dbReference>
<feature type="binding site" evidence="14">
    <location>
        <position position="119"/>
    </location>
    <ligand>
        <name>FAD</name>
        <dbReference type="ChEBI" id="CHEBI:57692"/>
    </ligand>
</feature>
<evidence type="ECO:0000256" key="7">
    <source>
        <dbReference type="ARBA" id="ARBA00022827"/>
    </source>
</evidence>
<feature type="binding site" evidence="14">
    <location>
        <position position="55"/>
    </location>
    <ligand>
        <name>FAD</name>
        <dbReference type="ChEBI" id="CHEBI:57692"/>
    </ligand>
</feature>
<evidence type="ECO:0000313" key="21">
    <source>
        <dbReference type="Proteomes" id="UP000521676"/>
    </source>
</evidence>
<dbReference type="AlphaFoldDB" id="A0A8T7LUS1"/>
<dbReference type="EMBL" id="CP128399">
    <property type="protein sequence ID" value="WJW67654.1"/>
    <property type="molecule type" value="Genomic_DNA"/>
</dbReference>
<gene>
    <name evidence="19" type="primary">lpdA</name>
    <name evidence="19" type="ORF">HXX08_07905</name>
    <name evidence="20" type="ORF">OZ401_000926</name>
</gene>